<evidence type="ECO:0000313" key="3">
    <source>
        <dbReference type="Proteomes" id="UP000235464"/>
    </source>
</evidence>
<gene>
    <name evidence="2" type="ORF">SCNRRL3882_7863</name>
</gene>
<name>A0A2N9BM32_STRCX</name>
<dbReference type="EMBL" id="LT963352">
    <property type="protein sequence ID" value="SOR84418.1"/>
    <property type="molecule type" value="Genomic_DNA"/>
</dbReference>
<keyword evidence="3" id="KW-1185">Reference proteome</keyword>
<dbReference type="Proteomes" id="UP000235464">
    <property type="component" value="Chromosome I"/>
</dbReference>
<sequence length="73" mass="7845">MRLGLVEGELRLVEPEPARSFADWIGLECRQRHLQGSVRFPVTALLGEGGQQSPGVQLRPDQPLGAAAAPRSA</sequence>
<protein>
    <submittedName>
        <fullName evidence="2">Uncharacterized protein</fullName>
    </submittedName>
</protein>
<dbReference type="AlphaFoldDB" id="A0A2N9BM32"/>
<organism evidence="2 3">
    <name type="scientific">Streptomyces chartreusis NRRL 3882</name>
    <dbReference type="NCBI Taxonomy" id="1079985"/>
    <lineage>
        <taxon>Bacteria</taxon>
        <taxon>Bacillati</taxon>
        <taxon>Actinomycetota</taxon>
        <taxon>Actinomycetes</taxon>
        <taxon>Kitasatosporales</taxon>
        <taxon>Streptomycetaceae</taxon>
        <taxon>Streptomyces</taxon>
    </lineage>
</organism>
<evidence type="ECO:0000313" key="2">
    <source>
        <dbReference type="EMBL" id="SOR84418.1"/>
    </source>
</evidence>
<accession>A0A2N9BM32</accession>
<evidence type="ECO:0000256" key="1">
    <source>
        <dbReference type="SAM" id="MobiDB-lite"/>
    </source>
</evidence>
<proteinExistence type="predicted"/>
<feature type="region of interest" description="Disordered" evidence="1">
    <location>
        <begin position="49"/>
        <end position="73"/>
    </location>
</feature>
<reference evidence="3" key="1">
    <citation type="submission" date="2017-11" db="EMBL/GenBank/DDBJ databases">
        <authorList>
            <person name="Wibberg D."/>
        </authorList>
    </citation>
    <scope>NUCLEOTIDE SEQUENCE [LARGE SCALE GENOMIC DNA]</scope>
</reference>